<dbReference type="RefSeq" id="WP_261958163.1">
    <property type="nucleotide sequence ID" value="NZ_AP026074.1"/>
</dbReference>
<organism evidence="2 3">
    <name type="scientific">Streptomyces nigrescens</name>
    <dbReference type="NCBI Taxonomy" id="1920"/>
    <lineage>
        <taxon>Bacteria</taxon>
        <taxon>Bacillati</taxon>
        <taxon>Actinomycetota</taxon>
        <taxon>Actinomycetes</taxon>
        <taxon>Kitasatosporales</taxon>
        <taxon>Streptomycetaceae</taxon>
        <taxon>Streptomyces</taxon>
    </lineage>
</organism>
<evidence type="ECO:0008006" key="4">
    <source>
        <dbReference type="Google" id="ProtNLM"/>
    </source>
</evidence>
<reference evidence="2" key="1">
    <citation type="submission" date="2022-06" db="EMBL/GenBank/DDBJ databases">
        <title>Complete genome sequence of Streptomyces nigrescens HEK616.</title>
        <authorList>
            <person name="Asamizu S."/>
            <person name="Onaka H."/>
        </authorList>
    </citation>
    <scope>NUCLEOTIDE SEQUENCE</scope>
    <source>
        <strain evidence="2">HEK616</strain>
        <plasmid evidence="2">SNP1</plasmid>
    </source>
</reference>
<protein>
    <recommendedName>
        <fullName evidence="4">Peptidase inhibitor family I36</fullName>
    </recommendedName>
</protein>
<evidence type="ECO:0000313" key="3">
    <source>
        <dbReference type="Proteomes" id="UP001059597"/>
    </source>
</evidence>
<geneLocation type="plasmid" evidence="2 3">
    <name>SNP1</name>
</geneLocation>
<accession>A0ABM8A7C6</accession>
<dbReference type="Proteomes" id="UP001059597">
    <property type="component" value="Plasmid SNP1"/>
</dbReference>
<evidence type="ECO:0000256" key="1">
    <source>
        <dbReference type="SAM" id="SignalP"/>
    </source>
</evidence>
<feature type="chain" id="PRO_5047474084" description="Peptidase inhibitor family I36" evidence="1">
    <location>
        <begin position="30"/>
        <end position="155"/>
    </location>
</feature>
<keyword evidence="2" id="KW-0614">Plasmid</keyword>
<name>A0ABM8A7C6_STRNI</name>
<proteinExistence type="predicted"/>
<keyword evidence="1" id="KW-0732">Signal</keyword>
<evidence type="ECO:0000313" key="2">
    <source>
        <dbReference type="EMBL" id="BDM74661.1"/>
    </source>
</evidence>
<dbReference type="Gene3D" id="2.60.20.10">
    <property type="entry name" value="Crystallins"/>
    <property type="match status" value="1"/>
</dbReference>
<dbReference type="Pfam" id="PF03995">
    <property type="entry name" value="Inhibitor_I36"/>
    <property type="match status" value="1"/>
</dbReference>
<feature type="signal peptide" evidence="1">
    <location>
        <begin position="1"/>
        <end position="29"/>
    </location>
</feature>
<keyword evidence="3" id="KW-1185">Reference proteome</keyword>
<dbReference type="EMBL" id="AP026074">
    <property type="protein sequence ID" value="BDM74661.1"/>
    <property type="molecule type" value="Genomic_DNA"/>
</dbReference>
<gene>
    <name evidence="2" type="ORF">HEK616_81480</name>
</gene>
<sequence>MRLRKCAATSLASVALVAGATAFTSSASAAQRQAAAPHTVQDGGCRTYSGTACFWPNKYGIGTLGEVTDNNSDFTKLYNSTGCKNHNWNDCINSIQNGGTLCTVYFWTGAGYTGRYHSLSLGDAVWDFAAPVSEGGYNDPSFDKSISSNHWCTPR</sequence>